<dbReference type="Pfam" id="PF08028">
    <property type="entry name" value="Acyl-CoA_dh_2"/>
    <property type="match status" value="1"/>
</dbReference>
<dbReference type="InterPro" id="IPR013107">
    <property type="entry name" value="Acyl-CoA_DH_C"/>
</dbReference>
<dbReference type="SUPFAM" id="SSF56645">
    <property type="entry name" value="Acyl-CoA dehydrogenase NM domain-like"/>
    <property type="match status" value="1"/>
</dbReference>
<evidence type="ECO:0000256" key="2">
    <source>
        <dbReference type="ARBA" id="ARBA00049661"/>
    </source>
</evidence>
<protein>
    <submittedName>
        <fullName evidence="5">Indole oxygenase</fullName>
    </submittedName>
</protein>
<dbReference type="InterPro" id="IPR046373">
    <property type="entry name" value="Acyl-CoA_Oxase/DH_mid-dom_sf"/>
</dbReference>
<dbReference type="InterPro" id="IPR013786">
    <property type="entry name" value="AcylCoA_DH/ox_N"/>
</dbReference>
<dbReference type="InterPro" id="IPR050741">
    <property type="entry name" value="Acyl-CoA_dehydrogenase"/>
</dbReference>
<dbReference type="GO" id="GO:0003995">
    <property type="term" value="F:acyl-CoA dehydrogenase activity"/>
    <property type="evidence" value="ECO:0007669"/>
    <property type="project" value="TreeGrafter"/>
</dbReference>
<dbReference type="GO" id="GO:0033539">
    <property type="term" value="P:fatty acid beta-oxidation using acyl-CoA dehydrogenase"/>
    <property type="evidence" value="ECO:0007669"/>
    <property type="project" value="TreeGrafter"/>
</dbReference>
<dbReference type="PANTHER" id="PTHR48083:SF19">
    <property type="entry name" value="FLAVIN-DEPENDENT MONOOXYGENASE, OXYGENASE SUBUNIT HSAA"/>
    <property type="match status" value="1"/>
</dbReference>
<dbReference type="AlphaFoldDB" id="Q6PV90"/>
<dbReference type="GO" id="GO:0050660">
    <property type="term" value="F:flavin adenine dinucleotide binding"/>
    <property type="evidence" value="ECO:0007669"/>
    <property type="project" value="InterPro"/>
</dbReference>
<evidence type="ECO:0000259" key="4">
    <source>
        <dbReference type="Pfam" id="PF08028"/>
    </source>
</evidence>
<dbReference type="InterPro" id="IPR036250">
    <property type="entry name" value="AcylCo_DH-like_C"/>
</dbReference>
<dbReference type="GO" id="GO:0016712">
    <property type="term" value="F:oxidoreductase activity, acting on paired donors, with incorporation or reduction of molecular oxygen, reduced flavin or flavoprotein as one donor, and incorporation of one atom of oxygen"/>
    <property type="evidence" value="ECO:0007669"/>
    <property type="project" value="TreeGrafter"/>
</dbReference>
<evidence type="ECO:0000259" key="3">
    <source>
        <dbReference type="Pfam" id="PF02771"/>
    </source>
</evidence>
<accession>Q6PV90</accession>
<dbReference type="Gene3D" id="2.40.110.10">
    <property type="entry name" value="Butyryl-CoA Dehydrogenase, subunit A, domain 2"/>
    <property type="match status" value="1"/>
</dbReference>
<evidence type="ECO:0000313" key="5">
    <source>
        <dbReference type="EMBL" id="AAS88875.1"/>
    </source>
</evidence>
<dbReference type="SMR" id="Q6PV90"/>
<dbReference type="Pfam" id="PF02771">
    <property type="entry name" value="Acyl-CoA_dh_N"/>
    <property type="match status" value="1"/>
</dbReference>
<comment type="similarity">
    <text evidence="2">Belongs to the HpaH/HsaA monooxygenase family.</text>
</comment>
<proteinExistence type="inferred from homology"/>
<dbReference type="PANTHER" id="PTHR48083">
    <property type="entry name" value="MEDIUM-CHAIN SPECIFIC ACYL-COA DEHYDROGENASE, MITOCHONDRIAL-RELATED"/>
    <property type="match status" value="1"/>
</dbReference>
<feature type="domain" description="Acyl-CoA dehydrogenase C-terminal" evidence="4">
    <location>
        <begin position="244"/>
        <end position="372"/>
    </location>
</feature>
<feature type="domain" description="Acyl-CoA dehydrogenase/oxidase N-terminal" evidence="3">
    <location>
        <begin position="26"/>
        <end position="98"/>
    </location>
</feature>
<reference evidence="5" key="1">
    <citation type="journal article" date="2004" name="J. Microbiol.">
        <title>Molecular cloning and identification of a novel oxygenase gene specifically induced during the growth of Rhodococcus sp. strain T104 on limonene.</title>
        <authorList>
            <person name="Choi K.Y."/>
            <person name="Kim D."/>
            <person name="Koh S.C."/>
            <person name="So J.S."/>
            <person name="Kim J.S."/>
            <person name="Kim E."/>
        </authorList>
    </citation>
    <scope>NUCLEOTIDE SEQUENCE</scope>
    <source>
        <strain evidence="5">T104</strain>
    </source>
</reference>
<dbReference type="Gene3D" id="1.20.140.10">
    <property type="entry name" value="Butyryl-CoA Dehydrogenase, subunit A, domain 3"/>
    <property type="match status" value="1"/>
</dbReference>
<dbReference type="InterPro" id="IPR037069">
    <property type="entry name" value="AcylCoA_DH/ox_N_sf"/>
</dbReference>
<dbReference type="InterPro" id="IPR009100">
    <property type="entry name" value="AcylCoA_DH/oxidase_NM_dom_sf"/>
</dbReference>
<dbReference type="Gene3D" id="1.10.540.10">
    <property type="entry name" value="Acyl-CoA dehydrogenase/oxidase, N-terminal domain"/>
    <property type="match status" value="1"/>
</dbReference>
<dbReference type="EMBL" id="AY575969">
    <property type="protein sequence ID" value="AAS88875.1"/>
    <property type="molecule type" value="Genomic_DNA"/>
</dbReference>
<evidence type="ECO:0000256" key="1">
    <source>
        <dbReference type="ARBA" id="ARBA00023002"/>
    </source>
</evidence>
<dbReference type="SUPFAM" id="SSF47203">
    <property type="entry name" value="Acyl-CoA dehydrogenase C-terminal domain-like"/>
    <property type="match status" value="1"/>
</dbReference>
<organism evidence="5">
    <name type="scientific">Rhodococcus sp. T104</name>
    <dbReference type="NCBI Taxonomy" id="230533"/>
    <lineage>
        <taxon>Bacteria</taxon>
        <taxon>Bacillati</taxon>
        <taxon>Actinomycetota</taxon>
        <taxon>Actinomycetes</taxon>
        <taxon>Mycobacteriales</taxon>
        <taxon>Nocardiaceae</taxon>
        <taxon>Rhodococcus</taxon>
    </lineage>
</organism>
<name>Q6PV90_9NOCA</name>
<keyword evidence="1" id="KW-0560">Oxidoreductase</keyword>
<sequence length="398" mass="43258">MTQVIAPPRSARASELLELAQALKPDLRAHNEQTEADRWIGDDLSRRLNDGGFYRLLAPERFGGAELTLRETLEILTTIAEGCPSAAWVAGIHNAAIWCGALYPLAAQEELFGDPTPTVVSGTLAPLGTLTPVPGGYRISGKWGFASGVLDATWMLLGAPRPDAGDNPGPVFALVPMSSIQIHKDWDTMGLAGTGSNSVEVKDVFVPEYRILDPVAASAGEYPSEYASEVPLYRAAFLPVLSAVLVCPALGATKRMLEEYLKQVPKRKIAYTIYEKAAESVVTQTRLAEAAMLIDEAQFHQDRLGDDIDKWAEGAEYMPESLRVRARMDIGRALDLCRDAANLIFSLGGGSGIARTNPVQRLFRDVQASNSHPLQMATVQYEVYGRQMLGQPQITSFI</sequence>
<dbReference type="PIRSF" id="PIRSF016578">
    <property type="entry name" value="HsaA"/>
    <property type="match status" value="1"/>
</dbReference>
<dbReference type="GO" id="GO:0005737">
    <property type="term" value="C:cytoplasm"/>
    <property type="evidence" value="ECO:0007669"/>
    <property type="project" value="TreeGrafter"/>
</dbReference>